<dbReference type="InterPro" id="IPR000210">
    <property type="entry name" value="BTB/POZ_dom"/>
</dbReference>
<dbReference type="PANTHER" id="PTHR47843">
    <property type="entry name" value="BTB DOMAIN-CONTAINING PROTEIN-RELATED"/>
    <property type="match status" value="1"/>
</dbReference>
<feature type="region of interest" description="Disordered" evidence="1">
    <location>
        <begin position="31"/>
        <end position="59"/>
    </location>
</feature>
<evidence type="ECO:0000313" key="3">
    <source>
        <dbReference type="EMBL" id="KAL2277612.1"/>
    </source>
</evidence>
<dbReference type="Gene3D" id="3.30.710.10">
    <property type="entry name" value="Potassium Channel Kv1.1, Chain A"/>
    <property type="match status" value="1"/>
</dbReference>
<accession>A0ABR4E5A0</accession>
<protein>
    <recommendedName>
        <fullName evidence="2">BTB domain-containing protein</fullName>
    </recommendedName>
</protein>
<dbReference type="PANTHER" id="PTHR47843:SF5">
    <property type="entry name" value="BTB_POZ DOMAIN PROTEIN"/>
    <property type="match status" value="1"/>
</dbReference>
<evidence type="ECO:0000256" key="1">
    <source>
        <dbReference type="SAM" id="MobiDB-lite"/>
    </source>
</evidence>
<dbReference type="InterPro" id="IPR011333">
    <property type="entry name" value="SKP1/BTB/POZ_sf"/>
</dbReference>
<dbReference type="SUPFAM" id="SSF54695">
    <property type="entry name" value="POZ domain"/>
    <property type="match status" value="1"/>
</dbReference>
<gene>
    <name evidence="3" type="ORF">FJTKL_15357</name>
</gene>
<dbReference type="EMBL" id="JBAWTH010000097">
    <property type="protein sequence ID" value="KAL2277612.1"/>
    <property type="molecule type" value="Genomic_DNA"/>
</dbReference>
<evidence type="ECO:0000313" key="4">
    <source>
        <dbReference type="Proteomes" id="UP001600888"/>
    </source>
</evidence>
<dbReference type="Proteomes" id="UP001600888">
    <property type="component" value="Unassembled WGS sequence"/>
</dbReference>
<keyword evidence="4" id="KW-1185">Reference proteome</keyword>
<evidence type="ECO:0000259" key="2">
    <source>
        <dbReference type="PROSITE" id="PS50097"/>
    </source>
</evidence>
<reference evidence="3 4" key="1">
    <citation type="submission" date="2024-03" db="EMBL/GenBank/DDBJ databases">
        <title>A high-quality draft genome sequence of Diaporthe vaccinii, a causative agent of upright dieback and viscid rot disease in cranberry plants.</title>
        <authorList>
            <person name="Sarrasin M."/>
            <person name="Lang B.F."/>
            <person name="Burger G."/>
        </authorList>
    </citation>
    <scope>NUCLEOTIDE SEQUENCE [LARGE SCALE GENOMIC DNA]</scope>
    <source>
        <strain evidence="3 4">IS7</strain>
    </source>
</reference>
<proteinExistence type="predicted"/>
<feature type="domain" description="BTB" evidence="2">
    <location>
        <begin position="88"/>
        <end position="153"/>
    </location>
</feature>
<organism evidence="3 4">
    <name type="scientific">Diaporthe vaccinii</name>
    <dbReference type="NCBI Taxonomy" id="105482"/>
    <lineage>
        <taxon>Eukaryota</taxon>
        <taxon>Fungi</taxon>
        <taxon>Dikarya</taxon>
        <taxon>Ascomycota</taxon>
        <taxon>Pezizomycotina</taxon>
        <taxon>Sordariomycetes</taxon>
        <taxon>Sordariomycetidae</taxon>
        <taxon>Diaporthales</taxon>
        <taxon>Diaporthaceae</taxon>
        <taxon>Diaporthe</taxon>
        <taxon>Diaporthe eres species complex</taxon>
    </lineage>
</organism>
<dbReference type="SMART" id="SM00225">
    <property type="entry name" value="BTB"/>
    <property type="match status" value="1"/>
</dbReference>
<comment type="caution">
    <text evidence="3">The sequence shown here is derived from an EMBL/GenBank/DDBJ whole genome shotgun (WGS) entry which is preliminary data.</text>
</comment>
<name>A0ABR4E5A0_9PEZI</name>
<dbReference type="PROSITE" id="PS50097">
    <property type="entry name" value="BTB"/>
    <property type="match status" value="1"/>
</dbReference>
<sequence length="329" mass="37030">MSSDLPRTPSIIMDRHIRRGVDSMLRAAPGSSFARLPDASPRSTMANTEEADPGEEQQKMTKTLDAVSVPTSVFSAADKELLKSGKYADAKVIANGKTYAVHKNVVCTRSKWFRKVLEGAFREGQEGVVEISAPDNIERLLEFLYTGVVDLTNDTDLMASANELSALGDFYLSSEMNDYAKQVLAKYLGQYLKSICDVNTRSHLPAEYDTSEYPNFQWNPKLPEFQGASSRYVHTLQKFWYLHDKGFIDRLCNAIRGAYATPSGMQRVYVDFVYTARIHTFRCLSIRNLRDEIPEFGYDLLTAVMTGPLSSAFQGNPAFEQWKDPLRQP</sequence>
<dbReference type="CDD" id="cd18186">
    <property type="entry name" value="BTB_POZ_ZBTB_KLHL-like"/>
    <property type="match status" value="1"/>
</dbReference>
<dbReference type="Pfam" id="PF00651">
    <property type="entry name" value="BTB"/>
    <property type="match status" value="1"/>
</dbReference>